<dbReference type="InterPro" id="IPR011990">
    <property type="entry name" value="TPR-like_helical_dom_sf"/>
</dbReference>
<dbReference type="Gene3D" id="1.25.40.10">
    <property type="entry name" value="Tetratricopeptide repeat domain"/>
    <property type="match status" value="1"/>
</dbReference>
<feature type="transmembrane region" description="Helical" evidence="1">
    <location>
        <begin position="238"/>
        <end position="259"/>
    </location>
</feature>
<feature type="transmembrane region" description="Helical" evidence="1">
    <location>
        <begin position="128"/>
        <end position="145"/>
    </location>
</feature>
<name>A0A7S7RNX9_9BACT</name>
<dbReference type="Proteomes" id="UP000593994">
    <property type="component" value="Chromosome"/>
</dbReference>
<feature type="signal peptide" evidence="2">
    <location>
        <begin position="1"/>
        <end position="19"/>
    </location>
</feature>
<sequence>MKKLFFIILFLFSFVQADAAFDKALSSELRAEVYAQNLLDGGYEKEADEFLVKALDSYPENVTLLMFRGTALFNLKDLESAKKYFMMVLEKDSTNEQASEFIGLIEGQEEAKENKAVSSLIEYLSDKGLDFVMIFLAFLGGEIIARKYNTCTTHETMSAIRKFLQRQELSKSFTSRITFSLQQCCFSRAMFSFCSLLEILVTLTIVFALLIVWLMVEFLFEITVFLDESLNTLTSDAIWSHSVGLFLWLGVITLVLRFLMKMTEYNNKEEKYVIELSEHIEKLYTNQSYGRFYDALDYLSDKDYQFLKDFIHSDDVQETIEKYFHKT</sequence>
<evidence type="ECO:0000256" key="1">
    <source>
        <dbReference type="SAM" id="Phobius"/>
    </source>
</evidence>
<keyword evidence="1" id="KW-0472">Membrane</keyword>
<dbReference type="RefSeq" id="WP_194371644.1">
    <property type="nucleotide sequence ID" value="NZ_CP054492.1"/>
</dbReference>
<keyword evidence="2" id="KW-0732">Signal</keyword>
<keyword evidence="4" id="KW-1185">Reference proteome</keyword>
<gene>
    <name evidence="3" type="ORF">HUE88_04800</name>
</gene>
<dbReference type="AlphaFoldDB" id="A0A7S7RNX9"/>
<reference evidence="3 4" key="1">
    <citation type="submission" date="2020-05" db="EMBL/GenBank/DDBJ databases">
        <title>Sulfurimonas marisnigri, sp. nov., and Sulfurimonas baltica, sp. nov., manganese oxide reducing chemolithoautotrophs of the class Epsilonproteobacteria isolated from the pelagic redoxclines of the Black and Baltic Seas and emended description of the genus Sulfurimonas.</title>
        <authorList>
            <person name="Henkel J.V."/>
            <person name="Laudan C."/>
            <person name="Werner J."/>
            <person name="Neu T."/>
            <person name="Plewe S."/>
            <person name="Sproer C."/>
            <person name="Bunk B."/>
            <person name="Schulz-Vogt H.N."/>
        </authorList>
    </citation>
    <scope>NUCLEOTIDE SEQUENCE [LARGE SCALE GENOMIC DNA]</scope>
    <source>
        <strain evidence="3 4">GD2</strain>
    </source>
</reference>
<keyword evidence="1" id="KW-0812">Transmembrane</keyword>
<evidence type="ECO:0000313" key="4">
    <source>
        <dbReference type="Proteomes" id="UP000593994"/>
    </source>
</evidence>
<keyword evidence="1" id="KW-1133">Transmembrane helix</keyword>
<evidence type="ECO:0008006" key="5">
    <source>
        <dbReference type="Google" id="ProtNLM"/>
    </source>
</evidence>
<evidence type="ECO:0000256" key="2">
    <source>
        <dbReference type="SAM" id="SignalP"/>
    </source>
</evidence>
<evidence type="ECO:0000313" key="3">
    <source>
        <dbReference type="EMBL" id="QOY53006.1"/>
    </source>
</evidence>
<feature type="transmembrane region" description="Helical" evidence="1">
    <location>
        <begin position="196"/>
        <end position="218"/>
    </location>
</feature>
<proteinExistence type="predicted"/>
<accession>A0A7S7RNX9</accession>
<protein>
    <recommendedName>
        <fullName evidence="5">Tetratricopeptide repeat protein</fullName>
    </recommendedName>
</protein>
<dbReference type="KEGG" id="sbal:HUE88_04800"/>
<feature type="chain" id="PRO_5032505567" description="Tetratricopeptide repeat protein" evidence="2">
    <location>
        <begin position="20"/>
        <end position="327"/>
    </location>
</feature>
<dbReference type="SUPFAM" id="SSF48452">
    <property type="entry name" value="TPR-like"/>
    <property type="match status" value="1"/>
</dbReference>
<organism evidence="3 4">
    <name type="scientific">Candidatus Sulfurimonas baltica</name>
    <dbReference type="NCBI Taxonomy" id="2740404"/>
    <lineage>
        <taxon>Bacteria</taxon>
        <taxon>Pseudomonadati</taxon>
        <taxon>Campylobacterota</taxon>
        <taxon>Epsilonproteobacteria</taxon>
        <taxon>Campylobacterales</taxon>
        <taxon>Sulfurimonadaceae</taxon>
        <taxon>Sulfurimonas</taxon>
    </lineage>
</organism>
<dbReference type="EMBL" id="CP054492">
    <property type="protein sequence ID" value="QOY53006.1"/>
    <property type="molecule type" value="Genomic_DNA"/>
</dbReference>